<dbReference type="SMART" id="SM00382">
    <property type="entry name" value="AAA"/>
    <property type="match status" value="1"/>
</dbReference>
<dbReference type="Gene3D" id="1.10.8.60">
    <property type="match status" value="1"/>
</dbReference>
<sequence>MDSTYSWEPGSWIVPPGLVETLARFEIRCDAIINKKKAGEHSCLLIRGETGVGKSMFAECFVHKYLKQYPGRRVVAINCSAIPETLLESELFGYKKGASSTAVKDKKGILEIAGDGVVILEELGEMEKNLQAKLLVAIERRVFFSLGDTKETRLNAQIVATTNAPREKFRPDFWFRFETFAVPPLHKRRYDVIYYVQHFDKELIGLLTGGVVLALFGYNWPGNVREVESVCNAIRENIEYARRNKFIKDDKFEFTVKAFHRQQYSALFRQRSEEGSFCFSKGSELVLRLKQGGVNVKCIEAVLDEFRLGLDSFSSVIVGSVENDLNNTVEYVVSSIGERIKIVDNGIFRKLYGGFWSFCFVFSQNINSSSDLLDLKSSVVCNKFSKERIAERIEQMAFSNEAVESACKHVSGKLNYINFVNYIYDDEPQALEIFSTLTEEMKLVVLECTKFLTGIKEIKTDDLLDINALRKHYRGNEFLAYYLGEEVEADGEEIHIENISLNELRDLYYETLCSVLGTSHGYQKKIAKVAGRTEGRVSQVLDKNGLNEKFRKLNYTPRKRLVILK</sequence>
<name>A0A6V8LSQ5_9BACT</name>
<dbReference type="PROSITE" id="PS00675">
    <property type="entry name" value="SIGMA54_INTERACT_1"/>
    <property type="match status" value="1"/>
</dbReference>
<feature type="domain" description="Sigma-54 factor interaction" evidence="3">
    <location>
        <begin position="62"/>
        <end position="230"/>
    </location>
</feature>
<dbReference type="RefSeq" id="WP_173081281.1">
    <property type="nucleotide sequence ID" value="NZ_BLTE01000002.1"/>
</dbReference>
<dbReference type="CDD" id="cd00009">
    <property type="entry name" value="AAA"/>
    <property type="match status" value="1"/>
</dbReference>
<dbReference type="InterPro" id="IPR027417">
    <property type="entry name" value="P-loop_NTPase"/>
</dbReference>
<dbReference type="PANTHER" id="PTHR32071">
    <property type="entry name" value="TRANSCRIPTIONAL REGULATORY PROTEIN"/>
    <property type="match status" value="1"/>
</dbReference>
<dbReference type="Gene3D" id="3.40.50.300">
    <property type="entry name" value="P-loop containing nucleotide triphosphate hydrolases"/>
    <property type="match status" value="1"/>
</dbReference>
<reference evidence="4 5" key="2">
    <citation type="submission" date="2020-05" db="EMBL/GenBank/DDBJ databases">
        <title>Draft genome sequence of Desulfovibrio sp. strainFSS-1.</title>
        <authorList>
            <person name="Shimoshige H."/>
            <person name="Kobayashi H."/>
            <person name="Maekawa T."/>
        </authorList>
    </citation>
    <scope>NUCLEOTIDE SEQUENCE [LARGE SCALE GENOMIC DNA]</scope>
    <source>
        <strain evidence="4 5">SIID29052-01</strain>
    </source>
</reference>
<evidence type="ECO:0000313" key="5">
    <source>
        <dbReference type="Proteomes" id="UP000494245"/>
    </source>
</evidence>
<dbReference type="InterPro" id="IPR025662">
    <property type="entry name" value="Sigma_54_int_dom_ATP-bd_1"/>
</dbReference>
<protein>
    <submittedName>
        <fullName evidence="4">Phenol regulator MopR</fullName>
    </submittedName>
</protein>
<keyword evidence="1" id="KW-0547">Nucleotide-binding</keyword>
<dbReference type="Pfam" id="PF00158">
    <property type="entry name" value="Sigma54_activat"/>
    <property type="match status" value="1"/>
</dbReference>
<evidence type="ECO:0000256" key="2">
    <source>
        <dbReference type="ARBA" id="ARBA00022840"/>
    </source>
</evidence>
<dbReference type="SUPFAM" id="SSF52540">
    <property type="entry name" value="P-loop containing nucleoside triphosphate hydrolases"/>
    <property type="match status" value="1"/>
</dbReference>
<dbReference type="PROSITE" id="PS50045">
    <property type="entry name" value="SIGMA54_INTERACT_4"/>
    <property type="match status" value="1"/>
</dbReference>
<dbReference type="EMBL" id="BLTE01000002">
    <property type="protein sequence ID" value="GFK92826.1"/>
    <property type="molecule type" value="Genomic_DNA"/>
</dbReference>
<evidence type="ECO:0000256" key="1">
    <source>
        <dbReference type="ARBA" id="ARBA00022741"/>
    </source>
</evidence>
<dbReference type="AlphaFoldDB" id="A0A6V8LSQ5"/>
<dbReference type="InterPro" id="IPR003593">
    <property type="entry name" value="AAA+_ATPase"/>
</dbReference>
<organism evidence="4 5">
    <name type="scientific">Fundidesulfovibrio magnetotacticus</name>
    <dbReference type="NCBI Taxonomy" id="2730080"/>
    <lineage>
        <taxon>Bacteria</taxon>
        <taxon>Pseudomonadati</taxon>
        <taxon>Thermodesulfobacteriota</taxon>
        <taxon>Desulfovibrionia</taxon>
        <taxon>Desulfovibrionales</taxon>
        <taxon>Desulfovibrionaceae</taxon>
        <taxon>Fundidesulfovibrio</taxon>
    </lineage>
</organism>
<evidence type="ECO:0000259" key="3">
    <source>
        <dbReference type="PROSITE" id="PS50045"/>
    </source>
</evidence>
<evidence type="ECO:0000313" key="4">
    <source>
        <dbReference type="EMBL" id="GFK92826.1"/>
    </source>
</evidence>
<keyword evidence="2" id="KW-0067">ATP-binding</keyword>
<dbReference type="GO" id="GO:0006355">
    <property type="term" value="P:regulation of DNA-templated transcription"/>
    <property type="evidence" value="ECO:0007669"/>
    <property type="project" value="InterPro"/>
</dbReference>
<accession>A0A6V8LSQ5</accession>
<keyword evidence="5" id="KW-1185">Reference proteome</keyword>
<comment type="caution">
    <text evidence="4">The sequence shown here is derived from an EMBL/GenBank/DDBJ whole genome shotgun (WGS) entry which is preliminary data.</text>
</comment>
<dbReference type="GO" id="GO:0005524">
    <property type="term" value="F:ATP binding"/>
    <property type="evidence" value="ECO:0007669"/>
    <property type="project" value="UniProtKB-KW"/>
</dbReference>
<gene>
    <name evidence="4" type="primary">mopR</name>
    <name evidence="4" type="ORF">NNJEOMEG_00653</name>
</gene>
<dbReference type="InterPro" id="IPR002078">
    <property type="entry name" value="Sigma_54_int"/>
</dbReference>
<reference evidence="4 5" key="1">
    <citation type="submission" date="2020-04" db="EMBL/GenBank/DDBJ databases">
        <authorList>
            <consortium name="Desulfovibrio sp. FSS-1 genome sequencing consortium"/>
            <person name="Shimoshige H."/>
            <person name="Kobayashi H."/>
            <person name="Maekawa T."/>
        </authorList>
    </citation>
    <scope>NUCLEOTIDE SEQUENCE [LARGE SCALE GENOMIC DNA]</scope>
    <source>
        <strain evidence="4 5">SIID29052-01</strain>
    </source>
</reference>
<proteinExistence type="predicted"/>
<dbReference type="Proteomes" id="UP000494245">
    <property type="component" value="Unassembled WGS sequence"/>
</dbReference>